<keyword evidence="5" id="KW-0809">Transit peptide</keyword>
<sequence length="389" mass="42990">MPKKNPPFLHQRLASFIKDLSPSPPTLLRQIDGDALDPSLRLLSHSSATADETPLTVRLICLPWLRPDGTPHRGVLRSSNSKPLRLSSPLSSLLAVSAEEVITCIPRTPLPEDVCSRYLCINRSFTRLGFEEKYVLGYTALRDDLIELKPTLFVGVPRVFEKVMKFLVLRHFLVELVGLWMSHILPSLVGASVVFVSRYTIDAKSHPWSKKLIECTANVFGKPKTNTDFIAYNGPGFKISLPAKWNPSKEVEFPGQVLRYEDNFDSNSSVSVMVTPTTNKSITDYGPPEEFLGKTYAGKTDAEGGFDPDAVATANILESSTPLINGKQYYFISVLTRTADGDEGGKHQLITASVSDGKLYICKAQAGDKRWFKGAQKYVEKTASSFSLA</sequence>
<comment type="caution">
    <text evidence="14">The sequence shown here is derived from an EMBL/GenBank/DDBJ whole genome shotgun (WGS) entry which is preliminary data.</text>
</comment>
<dbReference type="GO" id="GO:0005509">
    <property type="term" value="F:calcium ion binding"/>
    <property type="evidence" value="ECO:0007669"/>
    <property type="project" value="InterPro"/>
</dbReference>
<dbReference type="EMBL" id="JACMSC010000002">
    <property type="protein sequence ID" value="KAG6534632.1"/>
    <property type="molecule type" value="Genomic_DNA"/>
</dbReference>
<keyword evidence="6" id="KW-0793">Thylakoid</keyword>
<reference evidence="14 15" key="1">
    <citation type="submission" date="2020-08" db="EMBL/GenBank/DDBJ databases">
        <title>Plant Genome Project.</title>
        <authorList>
            <person name="Zhang R.-G."/>
        </authorList>
    </citation>
    <scope>NUCLEOTIDE SEQUENCE [LARGE SCALE GENOMIC DNA]</scope>
    <source>
        <tissue evidence="14">Rhizome</tissue>
    </source>
</reference>
<dbReference type="Proteomes" id="UP000734854">
    <property type="component" value="Unassembled WGS sequence"/>
</dbReference>
<dbReference type="SUPFAM" id="SSF55724">
    <property type="entry name" value="Mog1p/PsbP-like"/>
    <property type="match status" value="1"/>
</dbReference>
<dbReference type="GO" id="GO:0009534">
    <property type="term" value="C:chloroplast thylakoid"/>
    <property type="evidence" value="ECO:0007669"/>
    <property type="project" value="UniProtKB-SubCell"/>
</dbReference>
<keyword evidence="2" id="KW-0150">Chloroplast</keyword>
<evidence type="ECO:0000256" key="8">
    <source>
        <dbReference type="ARBA" id="ARBA00029584"/>
    </source>
</evidence>
<dbReference type="AlphaFoldDB" id="A0A8J5HYY7"/>
<keyword evidence="3" id="KW-0602">Photosynthesis</keyword>
<dbReference type="GO" id="GO:0019898">
    <property type="term" value="C:extrinsic component of membrane"/>
    <property type="evidence" value="ECO:0007669"/>
    <property type="project" value="InterPro"/>
</dbReference>
<name>A0A8J5HYY7_ZINOF</name>
<dbReference type="PANTHER" id="PTHR31407">
    <property type="match status" value="1"/>
</dbReference>
<keyword evidence="7" id="KW-0604">Photosystem II</keyword>
<dbReference type="Pfam" id="PF01789">
    <property type="entry name" value="PsbP"/>
    <property type="match status" value="1"/>
</dbReference>
<dbReference type="Gene3D" id="3.40.1000.10">
    <property type="entry name" value="Mog1/PsbP, alpha/beta/alpha sandwich"/>
    <property type="match status" value="1"/>
</dbReference>
<protein>
    <recommendedName>
        <fullName evidence="10">23 kDa subunit of oxygen evolving system of photosystem II</fullName>
    </recommendedName>
    <alternativeName>
        <fullName evidence="9">23 kDa thylakoid membrane protein</fullName>
    </alternativeName>
    <alternativeName>
        <fullName evidence="8">OEC 23 kDa subunit</fullName>
    </alternativeName>
</protein>
<comment type="similarity">
    <text evidence="11">Belongs to the PsbP family.</text>
</comment>
<feature type="domain" description="PsbP C-terminal" evidence="13">
    <location>
        <begin position="228"/>
        <end position="387"/>
    </location>
</feature>
<evidence type="ECO:0000256" key="1">
    <source>
        <dbReference type="ARBA" id="ARBA00002851"/>
    </source>
</evidence>
<keyword evidence="4" id="KW-0934">Plastid</keyword>
<proteinExistence type="inferred from homology"/>
<dbReference type="InterPro" id="IPR002683">
    <property type="entry name" value="PsbP_C"/>
</dbReference>
<comment type="function">
    <text evidence="1">May be involved in the regulation of photosystem II.</text>
</comment>
<evidence type="ECO:0000256" key="10">
    <source>
        <dbReference type="ARBA" id="ARBA00032148"/>
    </source>
</evidence>
<evidence type="ECO:0000313" key="14">
    <source>
        <dbReference type="EMBL" id="KAG6534632.1"/>
    </source>
</evidence>
<dbReference type="PANTHER" id="PTHR31407:SF6">
    <property type="entry name" value="OXYGEN-EVOLVING ENHANCER PROTEIN 2-1, CHLOROPLASTIC"/>
    <property type="match status" value="1"/>
</dbReference>
<evidence type="ECO:0000256" key="4">
    <source>
        <dbReference type="ARBA" id="ARBA00022640"/>
    </source>
</evidence>
<evidence type="ECO:0000256" key="3">
    <source>
        <dbReference type="ARBA" id="ARBA00022531"/>
    </source>
</evidence>
<evidence type="ECO:0000256" key="7">
    <source>
        <dbReference type="ARBA" id="ARBA00023276"/>
    </source>
</evidence>
<evidence type="ECO:0000256" key="12">
    <source>
        <dbReference type="ARBA" id="ARBA00046272"/>
    </source>
</evidence>
<comment type="subcellular location">
    <subcellularLocation>
        <location evidence="12">Plastid</location>
        <location evidence="12">Chloroplast thylakoid</location>
    </subcellularLocation>
</comment>
<dbReference type="GO" id="GO:0009654">
    <property type="term" value="C:photosystem II oxygen evolving complex"/>
    <property type="evidence" value="ECO:0007669"/>
    <property type="project" value="InterPro"/>
</dbReference>
<organism evidence="14 15">
    <name type="scientific">Zingiber officinale</name>
    <name type="common">Ginger</name>
    <name type="synonym">Amomum zingiber</name>
    <dbReference type="NCBI Taxonomy" id="94328"/>
    <lineage>
        <taxon>Eukaryota</taxon>
        <taxon>Viridiplantae</taxon>
        <taxon>Streptophyta</taxon>
        <taxon>Embryophyta</taxon>
        <taxon>Tracheophyta</taxon>
        <taxon>Spermatophyta</taxon>
        <taxon>Magnoliopsida</taxon>
        <taxon>Liliopsida</taxon>
        <taxon>Zingiberales</taxon>
        <taxon>Zingiberaceae</taxon>
        <taxon>Zingiber</taxon>
    </lineage>
</organism>
<gene>
    <name evidence="14" type="ORF">ZIOFF_008535</name>
</gene>
<dbReference type="GO" id="GO:0015979">
    <property type="term" value="P:photosynthesis"/>
    <property type="evidence" value="ECO:0007669"/>
    <property type="project" value="UniProtKB-KW"/>
</dbReference>
<evidence type="ECO:0000256" key="6">
    <source>
        <dbReference type="ARBA" id="ARBA00023078"/>
    </source>
</evidence>
<evidence type="ECO:0000313" key="15">
    <source>
        <dbReference type="Proteomes" id="UP000734854"/>
    </source>
</evidence>
<evidence type="ECO:0000256" key="2">
    <source>
        <dbReference type="ARBA" id="ARBA00022528"/>
    </source>
</evidence>
<evidence type="ECO:0000256" key="5">
    <source>
        <dbReference type="ARBA" id="ARBA00022946"/>
    </source>
</evidence>
<dbReference type="InterPro" id="IPR016123">
    <property type="entry name" value="Mog1/PsbP_a/b/a-sand"/>
</dbReference>
<evidence type="ECO:0000256" key="9">
    <source>
        <dbReference type="ARBA" id="ARBA00031606"/>
    </source>
</evidence>
<keyword evidence="15" id="KW-1185">Reference proteome</keyword>
<accession>A0A8J5HYY7</accession>
<evidence type="ECO:0000259" key="13">
    <source>
        <dbReference type="Pfam" id="PF01789"/>
    </source>
</evidence>
<evidence type="ECO:0000256" key="11">
    <source>
        <dbReference type="ARBA" id="ARBA00035638"/>
    </source>
</evidence>